<gene>
    <name evidence="4" type="ORF">BN12_1380001</name>
</gene>
<evidence type="ECO:0000256" key="2">
    <source>
        <dbReference type="SAM" id="Phobius"/>
    </source>
</evidence>
<dbReference type="EMBL" id="CAJB01000044">
    <property type="protein sequence ID" value="CCH76643.1"/>
    <property type="molecule type" value="Genomic_DNA"/>
</dbReference>
<dbReference type="OrthoDB" id="9994793at2"/>
<feature type="region of interest" description="Disordered" evidence="1">
    <location>
        <begin position="40"/>
        <end position="103"/>
    </location>
</feature>
<proteinExistence type="predicted"/>
<evidence type="ECO:0000256" key="1">
    <source>
        <dbReference type="SAM" id="MobiDB-lite"/>
    </source>
</evidence>
<organism evidence="4 5">
    <name type="scientific">Nostocoides japonicum T1-X7</name>
    <dbReference type="NCBI Taxonomy" id="1194083"/>
    <lineage>
        <taxon>Bacteria</taxon>
        <taxon>Bacillati</taxon>
        <taxon>Actinomycetota</taxon>
        <taxon>Actinomycetes</taxon>
        <taxon>Micrococcales</taxon>
        <taxon>Intrasporangiaceae</taxon>
        <taxon>Nostocoides</taxon>
    </lineage>
</organism>
<dbReference type="Pfam" id="PF01345">
    <property type="entry name" value="DUF11"/>
    <property type="match status" value="1"/>
</dbReference>
<comment type="caution">
    <text evidence="4">The sequence shown here is derived from an EMBL/GenBank/DDBJ whole genome shotgun (WGS) entry which is preliminary data.</text>
</comment>
<reference evidence="4 5" key="1">
    <citation type="journal article" date="2013" name="ISME J.">
        <title>A metabolic model for members of the genus Tetrasphaera involved in enhanced biological phosphorus removal.</title>
        <authorList>
            <person name="Kristiansen R."/>
            <person name="Nguyen H.T.T."/>
            <person name="Saunders A.M."/>
            <person name="Nielsen J.L."/>
            <person name="Wimmer R."/>
            <person name="Le V.Q."/>
            <person name="McIlroy S.J."/>
            <person name="Petrovski S."/>
            <person name="Seviour R.J."/>
            <person name="Calteau A."/>
            <person name="Nielsen K.L."/>
            <person name="Nielsen P.H."/>
        </authorList>
    </citation>
    <scope>NUCLEOTIDE SEQUENCE [LARGE SCALE GENOMIC DNA]</scope>
    <source>
        <strain evidence="4 5">T1-X7</strain>
    </source>
</reference>
<dbReference type="GO" id="GO:0005975">
    <property type="term" value="P:carbohydrate metabolic process"/>
    <property type="evidence" value="ECO:0007669"/>
    <property type="project" value="UniProtKB-ARBA"/>
</dbReference>
<keyword evidence="5" id="KW-1185">Reference proteome</keyword>
<name>A0A077LT99_9MICO</name>
<feature type="transmembrane region" description="Helical" evidence="2">
    <location>
        <begin position="386"/>
        <end position="405"/>
    </location>
</feature>
<dbReference type="InterPro" id="IPR013783">
    <property type="entry name" value="Ig-like_fold"/>
</dbReference>
<dbReference type="RefSeq" id="WP_157635496.1">
    <property type="nucleotide sequence ID" value="NZ_HF570958.1"/>
</dbReference>
<dbReference type="InterPro" id="IPR001434">
    <property type="entry name" value="OmcB-like_DUF11"/>
</dbReference>
<keyword evidence="2" id="KW-0472">Membrane</keyword>
<accession>A0A077LT99</accession>
<sequence length="415" mass="41519">MARDRFRGGRHESAARPRVTPLAVATLVLVGVLGVPVGTAAADTGSSPVPSVTAGPGSATPSGPTASPGTTVSAASSSTASTTSAPSPRRVGTAPRQDPAPAAAALRDAGADLAVTGSAPDVIAYGAYPRFSFTVRNTGDAASEPTVLTVQSYAGSGVLLPDECTRASGTSTTYTCQVRALSPGESVRFDMGAHASGDPWGSTRTVTAQVEPVDANPDNDSATLVLHFAEPTTFAITVTGPGPTVVAGQHFTVTVSATNTGNSPGVFAFVFSYDERLRSYGVRADPVVLCGGDIDEWECSSDAVEAGRTVPMTFGFTAGADAVGRRVSAGTDVPDTPVWSALVVAATPATSTTSAARHTTAAPAMSATASASPSAAELAMTGAGPVPLAASATLLGLAGVGLLLTGRRRPRGRHR</sequence>
<keyword evidence="2" id="KW-0812">Transmembrane</keyword>
<feature type="compositionally biased region" description="Low complexity" evidence="1">
    <location>
        <begin position="53"/>
        <end position="103"/>
    </location>
</feature>
<feature type="domain" description="DUF11" evidence="3">
    <location>
        <begin position="112"/>
        <end position="224"/>
    </location>
</feature>
<evidence type="ECO:0000313" key="4">
    <source>
        <dbReference type="EMBL" id="CCH76643.1"/>
    </source>
</evidence>
<protein>
    <recommendedName>
        <fullName evidence="3">DUF11 domain-containing protein</fullName>
    </recommendedName>
</protein>
<evidence type="ECO:0000259" key="3">
    <source>
        <dbReference type="Pfam" id="PF01345"/>
    </source>
</evidence>
<dbReference type="Gene3D" id="2.60.40.10">
    <property type="entry name" value="Immunoglobulins"/>
    <property type="match status" value="1"/>
</dbReference>
<dbReference type="Proteomes" id="UP000035721">
    <property type="component" value="Unassembled WGS sequence"/>
</dbReference>
<evidence type="ECO:0000313" key="5">
    <source>
        <dbReference type="Proteomes" id="UP000035721"/>
    </source>
</evidence>
<keyword evidence="2" id="KW-1133">Transmembrane helix</keyword>
<dbReference type="AlphaFoldDB" id="A0A077LT99"/>